<dbReference type="GO" id="GO:0005634">
    <property type="term" value="C:nucleus"/>
    <property type="evidence" value="ECO:0007669"/>
    <property type="project" value="UniProtKB-SubCell"/>
</dbReference>
<dbReference type="SUPFAM" id="SSF54160">
    <property type="entry name" value="Chromo domain-like"/>
    <property type="match status" value="2"/>
</dbReference>
<feature type="domain" description="Chromo" evidence="5">
    <location>
        <begin position="45"/>
        <end position="96"/>
    </location>
</feature>
<accession>A0A0B4H074</accession>
<comment type="subcellular location">
    <subcellularLocation>
        <location evidence="1">Nucleus</location>
    </subcellularLocation>
</comment>
<dbReference type="GO" id="GO:0000792">
    <property type="term" value="C:heterochromatin"/>
    <property type="evidence" value="ECO:0007669"/>
    <property type="project" value="UniProtKB-ARBA"/>
</dbReference>
<dbReference type="InterPro" id="IPR000953">
    <property type="entry name" value="Chromo/chromo_shadow_dom"/>
</dbReference>
<dbReference type="InterPro" id="IPR023780">
    <property type="entry name" value="Chromo_domain"/>
</dbReference>
<dbReference type="CDD" id="cd18657">
    <property type="entry name" value="CSD_Swi6"/>
    <property type="match status" value="1"/>
</dbReference>
<dbReference type="InterPro" id="IPR008251">
    <property type="entry name" value="Chromo_shadow_dom"/>
</dbReference>
<dbReference type="InterPro" id="IPR051219">
    <property type="entry name" value="Heterochromatin_chromo-domain"/>
</dbReference>
<keyword evidence="7" id="KW-1185">Reference proteome</keyword>
<feature type="compositionally biased region" description="Polar residues" evidence="4">
    <location>
        <begin position="123"/>
        <end position="133"/>
    </location>
</feature>
<comment type="subunit">
    <text evidence="2">Component of the NuA4 histone acetyltransferase complex.</text>
</comment>
<dbReference type="PANTHER" id="PTHR22812">
    <property type="entry name" value="CHROMOBOX PROTEIN"/>
    <property type="match status" value="1"/>
</dbReference>
<keyword evidence="3" id="KW-0539">Nucleus</keyword>
<evidence type="ECO:0000313" key="7">
    <source>
        <dbReference type="Proteomes" id="UP000031192"/>
    </source>
</evidence>
<feature type="region of interest" description="Disordered" evidence="4">
    <location>
        <begin position="1"/>
        <end position="42"/>
    </location>
</feature>
<dbReference type="GO" id="GO:0006338">
    <property type="term" value="P:chromatin remodeling"/>
    <property type="evidence" value="ECO:0007669"/>
    <property type="project" value="UniProtKB-ARBA"/>
</dbReference>
<dbReference type="Pfam" id="PF00385">
    <property type="entry name" value="Chromo"/>
    <property type="match status" value="1"/>
</dbReference>
<evidence type="ECO:0000256" key="4">
    <source>
        <dbReference type="SAM" id="MobiDB-lite"/>
    </source>
</evidence>
<gene>
    <name evidence="6" type="ORF">MGU_09519</name>
</gene>
<dbReference type="SMART" id="SM00298">
    <property type="entry name" value="CHROMO"/>
    <property type="match status" value="1"/>
</dbReference>
<evidence type="ECO:0000256" key="2">
    <source>
        <dbReference type="ARBA" id="ARBA00011353"/>
    </source>
</evidence>
<dbReference type="Gene3D" id="2.40.50.40">
    <property type="match status" value="2"/>
</dbReference>
<evidence type="ECO:0000256" key="1">
    <source>
        <dbReference type="ARBA" id="ARBA00004123"/>
    </source>
</evidence>
<feature type="compositionally biased region" description="Polar residues" evidence="4">
    <location>
        <begin position="1"/>
        <end position="14"/>
    </location>
</feature>
<dbReference type="Proteomes" id="UP000031192">
    <property type="component" value="Unassembled WGS sequence"/>
</dbReference>
<name>A0A0B4H074_METGA</name>
<dbReference type="PROSITE" id="PS50013">
    <property type="entry name" value="CHROMO_2"/>
    <property type="match status" value="1"/>
</dbReference>
<dbReference type="Pfam" id="PF01393">
    <property type="entry name" value="Chromo_shadow"/>
    <property type="match status" value="1"/>
</dbReference>
<dbReference type="CDD" id="cd00024">
    <property type="entry name" value="CD_CSD"/>
    <property type="match status" value="1"/>
</dbReference>
<sequence length="219" mass="25548">MKLQNKSPATYTQPRRSRASDEHPARKNKPPASRGDRGVGDGEWYDVEKIRKHRINKEGKLELQVKWEGYDRRKDLTWEPEESLREFVPEILQAYFVSIGGRQKMHTQRRAVSKRKNRPLVSTAATDTKSVLRQENGAGPTETAPSVTTKSWKPPIGSWEDEIDRIHACEEESDGKLVVYLIWKNGKKTRHETSVIYRKCPQKMLQFYEKHIRIVKDEH</sequence>
<evidence type="ECO:0000313" key="6">
    <source>
        <dbReference type="EMBL" id="KID83156.1"/>
    </source>
</evidence>
<evidence type="ECO:0000256" key="3">
    <source>
        <dbReference type="ARBA" id="ARBA00023242"/>
    </source>
</evidence>
<feature type="compositionally biased region" description="Basic residues" evidence="4">
    <location>
        <begin position="107"/>
        <end position="118"/>
    </location>
</feature>
<feature type="region of interest" description="Disordered" evidence="4">
    <location>
        <begin position="107"/>
        <end position="153"/>
    </location>
</feature>
<dbReference type="SMART" id="SM00300">
    <property type="entry name" value="ChSh"/>
    <property type="match status" value="1"/>
</dbReference>
<dbReference type="InterPro" id="IPR016197">
    <property type="entry name" value="Chromo-like_dom_sf"/>
</dbReference>
<dbReference type="InterPro" id="IPR023779">
    <property type="entry name" value="Chromodomain_CS"/>
</dbReference>
<dbReference type="EMBL" id="AZNH01000065">
    <property type="protein sequence ID" value="KID83156.1"/>
    <property type="molecule type" value="Genomic_DNA"/>
</dbReference>
<dbReference type="PROSITE" id="PS00598">
    <property type="entry name" value="CHROMO_1"/>
    <property type="match status" value="1"/>
</dbReference>
<dbReference type="HOGENOM" id="CLU_045874_0_1_1"/>
<evidence type="ECO:0000259" key="5">
    <source>
        <dbReference type="PROSITE" id="PS50013"/>
    </source>
</evidence>
<protein>
    <submittedName>
        <fullName evidence="6">Heterochromatin protein one</fullName>
    </submittedName>
</protein>
<proteinExistence type="predicted"/>
<organism evidence="6 7">
    <name type="scientific">Metarhizium guizhouense (strain ARSEF 977)</name>
    <dbReference type="NCBI Taxonomy" id="1276136"/>
    <lineage>
        <taxon>Eukaryota</taxon>
        <taxon>Fungi</taxon>
        <taxon>Dikarya</taxon>
        <taxon>Ascomycota</taxon>
        <taxon>Pezizomycotina</taxon>
        <taxon>Sordariomycetes</taxon>
        <taxon>Hypocreomycetidae</taxon>
        <taxon>Hypocreales</taxon>
        <taxon>Clavicipitaceae</taxon>
        <taxon>Metarhizium</taxon>
    </lineage>
</organism>
<comment type="caution">
    <text evidence="6">The sequence shown here is derived from an EMBL/GenBank/DDBJ whole genome shotgun (WGS) entry which is preliminary data.</text>
</comment>
<dbReference type="AlphaFoldDB" id="A0A0B4H074"/>
<reference evidence="6 7" key="1">
    <citation type="journal article" date="2014" name="Proc. Natl. Acad. Sci. U.S.A.">
        <title>Trajectory and genomic determinants of fungal-pathogen speciation and host adaptation.</title>
        <authorList>
            <person name="Hu X."/>
            <person name="Xiao G."/>
            <person name="Zheng P."/>
            <person name="Shang Y."/>
            <person name="Su Y."/>
            <person name="Zhang X."/>
            <person name="Liu X."/>
            <person name="Zhan S."/>
            <person name="St Leger R.J."/>
            <person name="Wang C."/>
        </authorList>
    </citation>
    <scope>NUCLEOTIDE SEQUENCE [LARGE SCALE GENOMIC DNA]</scope>
    <source>
        <strain evidence="6 7">ARSEF 977</strain>
    </source>
</reference>